<protein>
    <submittedName>
        <fullName evidence="2">DUF2271 domain-containing protein</fullName>
    </submittedName>
</protein>
<feature type="chain" id="PRO_5046275631" evidence="1">
    <location>
        <begin position="24"/>
        <end position="164"/>
    </location>
</feature>
<evidence type="ECO:0000313" key="2">
    <source>
        <dbReference type="EMBL" id="MEA5258397.1"/>
    </source>
</evidence>
<evidence type="ECO:0000256" key="1">
    <source>
        <dbReference type="SAM" id="SignalP"/>
    </source>
</evidence>
<accession>A0ABU5QMW0</accession>
<dbReference type="Proteomes" id="UP001304671">
    <property type="component" value="Unassembled WGS sequence"/>
</dbReference>
<keyword evidence="3" id="KW-1185">Reference proteome</keyword>
<sequence>MQLFRKATLLLVLMFFVSLATSAQNTGTSKYKCMIQMTNYMGEGAYLVVSLVDAKDNYQKTLYVLGSDKKWYRNLKEWHKAFAKKPTNISAITGASVTGGDRSVVVLELDNATINSNYKLRFETAVEDKPYYVKDLEIPLTTESLSAKSEGTGYIRYVRFSANQ</sequence>
<keyword evidence="1" id="KW-0732">Signal</keyword>
<dbReference type="Pfam" id="PF10029">
    <property type="entry name" value="DUF2271"/>
    <property type="match status" value="1"/>
</dbReference>
<name>A0ABU5QMW0_9BACT</name>
<feature type="signal peptide" evidence="1">
    <location>
        <begin position="1"/>
        <end position="23"/>
    </location>
</feature>
<dbReference type="RefSeq" id="WP_309917749.1">
    <property type="nucleotide sequence ID" value="NZ_JAYFUL010000016.1"/>
</dbReference>
<organism evidence="2 3">
    <name type="scientific">Arcicella aquatica</name>
    <dbReference type="NCBI Taxonomy" id="217141"/>
    <lineage>
        <taxon>Bacteria</taxon>
        <taxon>Pseudomonadati</taxon>
        <taxon>Bacteroidota</taxon>
        <taxon>Cytophagia</taxon>
        <taxon>Cytophagales</taxon>
        <taxon>Flectobacillaceae</taxon>
        <taxon>Arcicella</taxon>
    </lineage>
</organism>
<gene>
    <name evidence="2" type="ORF">VB264_11445</name>
</gene>
<proteinExistence type="predicted"/>
<evidence type="ECO:0000313" key="3">
    <source>
        <dbReference type="Proteomes" id="UP001304671"/>
    </source>
</evidence>
<comment type="caution">
    <text evidence="2">The sequence shown here is derived from an EMBL/GenBank/DDBJ whole genome shotgun (WGS) entry which is preliminary data.</text>
</comment>
<dbReference type="EMBL" id="JAYFUL010000016">
    <property type="protein sequence ID" value="MEA5258397.1"/>
    <property type="molecule type" value="Genomic_DNA"/>
</dbReference>
<dbReference type="InterPro" id="IPR014469">
    <property type="entry name" value="DUF2271"/>
</dbReference>
<reference evidence="2 3" key="1">
    <citation type="submission" date="2023-12" db="EMBL/GenBank/DDBJ databases">
        <title>Novel species of the genus Arcicella isolated from rivers.</title>
        <authorList>
            <person name="Lu H."/>
        </authorList>
    </citation>
    <scope>NUCLEOTIDE SEQUENCE [LARGE SCALE GENOMIC DNA]</scope>
    <source>
        <strain evidence="2 3">LMG 21963</strain>
    </source>
</reference>